<evidence type="ECO:0000313" key="2">
    <source>
        <dbReference type="Proteomes" id="UP000285530"/>
    </source>
</evidence>
<reference evidence="1 2" key="1">
    <citation type="submission" date="2018-09" db="EMBL/GenBank/DDBJ databases">
        <title>Paracoccus onubensis nov. sp. a moderate halophilic bacterium isolated from Gruta de las Maravillas (Aracena, Spain).</title>
        <authorList>
            <person name="Jurado V."/>
            <person name="Gutierrez-Patricio S."/>
            <person name="Gonzalez-Pimentel J.L."/>
            <person name="Laiz L."/>
            <person name="Saiz-Jimenez C."/>
        </authorList>
    </citation>
    <scope>NUCLEOTIDE SEQUENCE [LARGE SCALE GENOMIC DNA]</scope>
    <source>
        <strain evidence="1 2">DSM 19484</strain>
    </source>
</reference>
<dbReference type="PIRSF" id="PIRSF015736">
    <property type="entry name" value="MI"/>
    <property type="match status" value="1"/>
</dbReference>
<dbReference type="Gene3D" id="3.40.50.12500">
    <property type="match status" value="1"/>
</dbReference>
<keyword evidence="2" id="KW-1185">Reference proteome</keyword>
<accession>A0A418ZYQ6</accession>
<dbReference type="InterPro" id="IPR026286">
    <property type="entry name" value="MaiA/AMDase"/>
</dbReference>
<evidence type="ECO:0000313" key="1">
    <source>
        <dbReference type="EMBL" id="RJL05638.1"/>
    </source>
</evidence>
<protein>
    <submittedName>
        <fullName evidence="1">Ectoine utilization protein EutA</fullName>
    </submittedName>
</protein>
<dbReference type="RefSeq" id="WP_119885765.1">
    <property type="nucleotide sequence ID" value="NZ_CP067169.1"/>
</dbReference>
<dbReference type="OrthoDB" id="9816064at2"/>
<dbReference type="PANTHER" id="PTHR40267:SF1">
    <property type="entry name" value="BLR3294 PROTEIN"/>
    <property type="match status" value="1"/>
</dbReference>
<dbReference type="Pfam" id="PF17645">
    <property type="entry name" value="Amdase"/>
    <property type="match status" value="1"/>
</dbReference>
<sequence length="235" mass="24884">MAMQDNLNRFGLVALATDLTIEGDAARLMPQGTRLHVTRIAFDNPTTEANLRATGPRIADAMDLLVPGIPLSGIGFGCTSAAAVLGDAVAEAARGRAPVSSPAEAALRGMRALRVGRVSLMTPYLAATTELVADWLTRHGIAVLRRASMGHADDRDMARLSPAEVTEMAIAADHPDAQALFLSCTALPALGLIDDLERRLGKPVISANQALFWAMLDRVRIPAAGPGALFRARTW</sequence>
<dbReference type="EMBL" id="QZEV01000020">
    <property type="protein sequence ID" value="RJL05638.1"/>
    <property type="molecule type" value="Genomic_DNA"/>
</dbReference>
<dbReference type="Proteomes" id="UP000285530">
    <property type="component" value="Unassembled WGS sequence"/>
</dbReference>
<dbReference type="PANTHER" id="PTHR40267">
    <property type="entry name" value="BLR3294 PROTEIN"/>
    <property type="match status" value="1"/>
</dbReference>
<comment type="caution">
    <text evidence="1">The sequence shown here is derived from an EMBL/GenBank/DDBJ whole genome shotgun (WGS) entry which is preliminary data.</text>
</comment>
<gene>
    <name evidence="1" type="ORF">D3P06_06355</name>
</gene>
<proteinExistence type="predicted"/>
<name>A0A418ZYQ6_9RHOB</name>
<dbReference type="InterPro" id="IPR053714">
    <property type="entry name" value="Iso_Racemase_Enz_sf"/>
</dbReference>
<dbReference type="AlphaFoldDB" id="A0A418ZYQ6"/>
<organism evidence="1 2">
    <name type="scientific">Paracoccus aestuarii</name>
    <dbReference type="NCBI Taxonomy" id="453842"/>
    <lineage>
        <taxon>Bacteria</taxon>
        <taxon>Pseudomonadati</taxon>
        <taxon>Pseudomonadota</taxon>
        <taxon>Alphaproteobacteria</taxon>
        <taxon>Rhodobacterales</taxon>
        <taxon>Paracoccaceae</taxon>
        <taxon>Paracoccus</taxon>
    </lineage>
</organism>